<dbReference type="Pfam" id="PF16321">
    <property type="entry name" value="Ribosom_S30AE_C"/>
    <property type="match status" value="1"/>
</dbReference>
<dbReference type="PANTHER" id="PTHR33231:SF1">
    <property type="entry name" value="30S RIBOSOMAL PROTEIN"/>
    <property type="match status" value="1"/>
</dbReference>
<dbReference type="KEGG" id="nsr:NS506_06216"/>
<dbReference type="Proteomes" id="UP000037179">
    <property type="component" value="Unassembled WGS sequence"/>
</dbReference>
<name>A0A0B8N1C5_9NOCA</name>
<gene>
    <name evidence="3" type="ORF">NS506_06216</name>
    <name evidence="4" type="ORF">NSK11_contig00022-0062</name>
</gene>
<evidence type="ECO:0000259" key="2">
    <source>
        <dbReference type="Pfam" id="PF16321"/>
    </source>
</evidence>
<reference evidence="3 6" key="3">
    <citation type="submission" date="2016-10" db="EMBL/GenBank/DDBJ databases">
        <title>Genome sequence of Nocardia seriolae strain EM150506, isolated from Anguila japonica.</title>
        <authorList>
            <person name="Han H.-J."/>
        </authorList>
    </citation>
    <scope>NUCLEOTIDE SEQUENCE [LARGE SCALE GENOMIC DNA]</scope>
    <source>
        <strain evidence="3 6">EM150506</strain>
    </source>
</reference>
<dbReference type="Proteomes" id="UP000180166">
    <property type="component" value="Chromosome"/>
</dbReference>
<feature type="region of interest" description="Disordered" evidence="1">
    <location>
        <begin position="178"/>
        <end position="200"/>
    </location>
</feature>
<accession>A0A0B8N1C5</accession>
<evidence type="ECO:0000313" key="6">
    <source>
        <dbReference type="Proteomes" id="UP000180166"/>
    </source>
</evidence>
<keyword evidence="5" id="KW-1185">Reference proteome</keyword>
<evidence type="ECO:0000313" key="4">
    <source>
        <dbReference type="EMBL" id="GAP27718.1"/>
    </source>
</evidence>
<dbReference type="EMBL" id="BBYQ01000022">
    <property type="protein sequence ID" value="GAP27718.1"/>
    <property type="molecule type" value="Genomic_DNA"/>
</dbReference>
<dbReference type="AlphaFoldDB" id="A0A0B8N1C5"/>
<organism evidence="4 5">
    <name type="scientific">Nocardia seriolae</name>
    <dbReference type="NCBI Taxonomy" id="37332"/>
    <lineage>
        <taxon>Bacteria</taxon>
        <taxon>Bacillati</taxon>
        <taxon>Actinomycetota</taxon>
        <taxon>Actinomycetes</taxon>
        <taxon>Mycobacteriales</taxon>
        <taxon>Nocardiaceae</taxon>
        <taxon>Nocardia</taxon>
    </lineage>
</organism>
<proteinExistence type="predicted"/>
<dbReference type="Gene3D" id="3.30.505.50">
    <property type="entry name" value="Sigma 54 modulation/S30EA ribosomal protein, C-terminal domain"/>
    <property type="match status" value="2"/>
</dbReference>
<reference evidence="5" key="1">
    <citation type="submission" date="2015-07" db="EMBL/GenBank/DDBJ databases">
        <title>Nocardia seriolae U-1 whole genome shotgun sequence.</title>
        <authorList>
            <person name="Imajoh M."/>
            <person name="Fukumoto Y."/>
            <person name="Sukeda M."/>
            <person name="Yamane J."/>
            <person name="Yamasaki K."/>
            <person name="Shimizu M."/>
            <person name="Ohnishi K."/>
            <person name="Oshima S."/>
        </authorList>
    </citation>
    <scope>NUCLEOTIDE SEQUENCE [LARGE SCALE GENOMIC DNA]</scope>
    <source>
        <strain evidence="5">U-1</strain>
    </source>
</reference>
<dbReference type="GO" id="GO:0043024">
    <property type="term" value="F:ribosomal small subunit binding"/>
    <property type="evidence" value="ECO:0007669"/>
    <property type="project" value="TreeGrafter"/>
</dbReference>
<dbReference type="OrthoDB" id="3825664at2"/>
<sequence length="255" mass="27992">MLPPAEPWTSRYFPEVVVLARGRVRLLEGERVAGAVGRMLERFQVAGGARVRVASADGTDGPMLVQANLCVAANPARMQSLTDGRGNIFPAVARLEQQIKALSSPWQPRSWPDTARRPLDLHGRNPIARRKAVPLRTLDPLTAARLMDAMDYDVHLFTDARTGVDAVVYRAGPTGIRLHRQHHANPPPPQPDSSPLRIDPRAAPISTEAEAVHRLCEHGLPFLFYTDRGSGRGHLLYRRYDADLTLVTPATGTAS</sequence>
<dbReference type="EMBL" id="CP017839">
    <property type="protein sequence ID" value="APB00252.1"/>
    <property type="molecule type" value="Genomic_DNA"/>
</dbReference>
<evidence type="ECO:0000256" key="1">
    <source>
        <dbReference type="SAM" id="MobiDB-lite"/>
    </source>
</evidence>
<evidence type="ECO:0000313" key="5">
    <source>
        <dbReference type="Proteomes" id="UP000037179"/>
    </source>
</evidence>
<reference evidence="4 5" key="2">
    <citation type="journal article" date="2016" name="Genome Announc.">
        <title>Draft Genome Sequence of Erythromycin- and Oxytetracycline-Sensitive Nocardia seriolae Strain U-1 (NBRC 110359).</title>
        <authorList>
            <person name="Imajoh M."/>
            <person name="Sukeda M."/>
            <person name="Shimizu M."/>
            <person name="Yamane J."/>
            <person name="Ohnishi K."/>
            <person name="Oshima S."/>
        </authorList>
    </citation>
    <scope>NUCLEOTIDE SEQUENCE [LARGE SCALE GENOMIC DNA]</scope>
    <source>
        <strain evidence="4 5">U-1</strain>
    </source>
</reference>
<evidence type="ECO:0000313" key="3">
    <source>
        <dbReference type="EMBL" id="APB00252.1"/>
    </source>
</evidence>
<protein>
    <recommendedName>
        <fullName evidence="2">Sigma 54 modulation/S30EA ribosomal protein C-terminal domain-containing protein</fullName>
    </recommendedName>
</protein>
<dbReference type="InterPro" id="IPR038416">
    <property type="entry name" value="Ribosom_S30AE_C_sf"/>
</dbReference>
<dbReference type="InterPro" id="IPR050574">
    <property type="entry name" value="HPF/YfiA_ribosome-assoc"/>
</dbReference>
<dbReference type="GO" id="GO:0045900">
    <property type="term" value="P:negative regulation of translational elongation"/>
    <property type="evidence" value="ECO:0007669"/>
    <property type="project" value="TreeGrafter"/>
</dbReference>
<dbReference type="GO" id="GO:0022627">
    <property type="term" value="C:cytosolic small ribosomal subunit"/>
    <property type="evidence" value="ECO:0007669"/>
    <property type="project" value="TreeGrafter"/>
</dbReference>
<dbReference type="InterPro" id="IPR032528">
    <property type="entry name" value="Ribosom_S30AE_C"/>
</dbReference>
<feature type="domain" description="Sigma 54 modulation/S30EA ribosomal protein C-terminal" evidence="2">
    <location>
        <begin position="126"/>
        <end position="178"/>
    </location>
</feature>
<dbReference type="PANTHER" id="PTHR33231">
    <property type="entry name" value="30S RIBOSOMAL PROTEIN"/>
    <property type="match status" value="1"/>
</dbReference>